<feature type="compositionally biased region" description="Low complexity" evidence="1">
    <location>
        <begin position="133"/>
        <end position="142"/>
    </location>
</feature>
<feature type="region of interest" description="Disordered" evidence="1">
    <location>
        <begin position="214"/>
        <end position="238"/>
    </location>
</feature>
<evidence type="ECO:0000256" key="1">
    <source>
        <dbReference type="SAM" id="MobiDB-lite"/>
    </source>
</evidence>
<dbReference type="GeneID" id="40331420"/>
<feature type="region of interest" description="Disordered" evidence="1">
    <location>
        <begin position="107"/>
        <end position="142"/>
    </location>
</feature>
<evidence type="ECO:0000313" key="2">
    <source>
        <dbReference type="EMBL" id="RNF00583.1"/>
    </source>
</evidence>
<reference evidence="2 3" key="1">
    <citation type="journal article" date="2018" name="BMC Genomics">
        <title>Genomic comparison of Trypanosoma conorhini and Trypanosoma rangeli to Trypanosoma cruzi strains of high and low virulence.</title>
        <authorList>
            <person name="Bradwell K.R."/>
            <person name="Koparde V.N."/>
            <person name="Matveyev A.V."/>
            <person name="Serrano M.G."/>
            <person name="Alves J.M."/>
            <person name="Parikh H."/>
            <person name="Huang B."/>
            <person name="Lee V."/>
            <person name="Espinosa-Alvarez O."/>
            <person name="Ortiz P.A."/>
            <person name="Costa-Martins A.G."/>
            <person name="Teixeira M.M."/>
            <person name="Buck G.A."/>
        </authorList>
    </citation>
    <scope>NUCLEOTIDE SEQUENCE [LARGE SCALE GENOMIC DNA]</scope>
    <source>
        <strain evidence="2 3">AM80</strain>
    </source>
</reference>
<name>A0A3S5IQJ3_TRYRA</name>
<dbReference type="OMA" id="PYRWTAL"/>
<proteinExistence type="predicted"/>
<dbReference type="RefSeq" id="XP_029235852.1">
    <property type="nucleotide sequence ID" value="XM_029384277.1"/>
</dbReference>
<organism evidence="2 3">
    <name type="scientific">Trypanosoma rangeli</name>
    <dbReference type="NCBI Taxonomy" id="5698"/>
    <lineage>
        <taxon>Eukaryota</taxon>
        <taxon>Discoba</taxon>
        <taxon>Euglenozoa</taxon>
        <taxon>Kinetoplastea</taxon>
        <taxon>Metakinetoplastina</taxon>
        <taxon>Trypanosomatida</taxon>
        <taxon>Trypanosomatidae</taxon>
        <taxon>Trypanosoma</taxon>
        <taxon>Herpetosoma</taxon>
    </lineage>
</organism>
<evidence type="ECO:0000313" key="3">
    <source>
        <dbReference type="Proteomes" id="UP000283634"/>
    </source>
</evidence>
<dbReference type="OrthoDB" id="247097at2759"/>
<feature type="compositionally biased region" description="Acidic residues" evidence="1">
    <location>
        <begin position="215"/>
        <end position="238"/>
    </location>
</feature>
<keyword evidence="3" id="KW-1185">Reference proteome</keyword>
<dbReference type="Proteomes" id="UP000283634">
    <property type="component" value="Unassembled WGS sequence"/>
</dbReference>
<accession>A0A3S5IQJ3</accession>
<comment type="caution">
    <text evidence="2">The sequence shown here is derived from an EMBL/GenBank/DDBJ whole genome shotgun (WGS) entry which is preliminary data.</text>
</comment>
<dbReference type="AlphaFoldDB" id="A0A3S5IQJ3"/>
<dbReference type="VEuPathDB" id="TriTrypDB:TRSC58_04379"/>
<gene>
    <name evidence="2" type="ORF">TraAM80_07487</name>
</gene>
<sequence>MDQNVEMAATSFRVTVSEAEPYSFQTFAAQQTQDSVRITHITFTPPSPDELEAYVQHKRKLVSAASTGKKHTAICPATFARLRTLCATRKVESHTITCFPWSQLDGTATTKGGTHENDNRNKSKGNKKKMGVAASSQSTAAAADPVEQVQLGGLFDVVLPRHTDICSNVDLRFDVDGSVWLEVVGPGSVTFFGEHNSSLIPEWMEERFFNFSANTEEEPAEEDYTEEEEEEEDGVAAM</sequence>
<dbReference type="EMBL" id="MKGL01000317">
    <property type="protein sequence ID" value="RNF00583.1"/>
    <property type="molecule type" value="Genomic_DNA"/>
</dbReference>
<protein>
    <submittedName>
        <fullName evidence="2">Uncharacterized protein</fullName>
    </submittedName>
</protein>